<name>A0A0A2KPN2_PENIT</name>
<keyword evidence="2" id="KW-1185">Reference proteome</keyword>
<dbReference type="HOGENOM" id="CLU_3014889_0_0_1"/>
<protein>
    <submittedName>
        <fullName evidence="1">Uncharacterized protein</fullName>
    </submittedName>
</protein>
<gene>
    <name evidence="1" type="ORF">PITC_042550</name>
</gene>
<sequence>MIANQPSSFIPLFDQIHDPTFNARVKNGNAKNGIPLPLQTIYTTLAKAKMGESQIH</sequence>
<dbReference type="AlphaFoldDB" id="A0A0A2KPN2"/>
<reference evidence="1 2" key="1">
    <citation type="journal article" date="2015" name="Mol. Plant Microbe Interact.">
        <title>Genome, transcriptome, and functional analyses of Penicillium expansum provide new insights into secondary metabolism and pathogenicity.</title>
        <authorList>
            <person name="Ballester A.R."/>
            <person name="Marcet-Houben M."/>
            <person name="Levin E."/>
            <person name="Sela N."/>
            <person name="Selma-Lazaro C."/>
            <person name="Carmona L."/>
            <person name="Wisniewski M."/>
            <person name="Droby S."/>
            <person name="Gonzalez-Candelas L."/>
            <person name="Gabaldon T."/>
        </authorList>
    </citation>
    <scope>NUCLEOTIDE SEQUENCE [LARGE SCALE GENOMIC DNA]</scope>
    <source>
        <strain evidence="1 2">PHI-1</strain>
    </source>
</reference>
<organism evidence="1 2">
    <name type="scientific">Penicillium italicum</name>
    <name type="common">Blue mold</name>
    <dbReference type="NCBI Taxonomy" id="40296"/>
    <lineage>
        <taxon>Eukaryota</taxon>
        <taxon>Fungi</taxon>
        <taxon>Dikarya</taxon>
        <taxon>Ascomycota</taxon>
        <taxon>Pezizomycotina</taxon>
        <taxon>Eurotiomycetes</taxon>
        <taxon>Eurotiomycetidae</taxon>
        <taxon>Eurotiales</taxon>
        <taxon>Aspergillaceae</taxon>
        <taxon>Penicillium</taxon>
    </lineage>
</organism>
<evidence type="ECO:0000313" key="1">
    <source>
        <dbReference type="EMBL" id="KGO69792.1"/>
    </source>
</evidence>
<proteinExistence type="predicted"/>
<evidence type="ECO:0000313" key="2">
    <source>
        <dbReference type="Proteomes" id="UP000030104"/>
    </source>
</evidence>
<dbReference type="Proteomes" id="UP000030104">
    <property type="component" value="Unassembled WGS sequence"/>
</dbReference>
<comment type="caution">
    <text evidence="1">The sequence shown here is derived from an EMBL/GenBank/DDBJ whole genome shotgun (WGS) entry which is preliminary data.</text>
</comment>
<accession>A0A0A2KPN2</accession>
<dbReference type="EMBL" id="JQGA01001117">
    <property type="protein sequence ID" value="KGO69792.1"/>
    <property type="molecule type" value="Genomic_DNA"/>
</dbReference>